<comment type="similarity">
    <text evidence="3">Belongs to the helicase family. RecQ subfamily.</text>
</comment>
<dbReference type="FunFam" id="3.40.50.300:FF:000296">
    <property type="entry name" value="ATP-dependent DNA helicase RecQ"/>
    <property type="match status" value="1"/>
</dbReference>
<keyword evidence="10" id="KW-0067">ATP-binding</keyword>
<evidence type="ECO:0000256" key="11">
    <source>
        <dbReference type="ARBA" id="ARBA00023125"/>
    </source>
</evidence>
<comment type="cofactor">
    <cofactor evidence="2">
        <name>Zn(2+)</name>
        <dbReference type="ChEBI" id="CHEBI:29105"/>
    </cofactor>
</comment>
<dbReference type="FunFam" id="3.40.50.300:FF:000156">
    <property type="entry name" value="ATP-dependent DNA helicase recQ"/>
    <property type="match status" value="1"/>
</dbReference>
<dbReference type="EC" id="5.6.2.4" evidence="16"/>
<dbReference type="SMART" id="SM00341">
    <property type="entry name" value="HRDC"/>
    <property type="match status" value="1"/>
</dbReference>
<evidence type="ECO:0000256" key="13">
    <source>
        <dbReference type="ARBA" id="ARBA00023204"/>
    </source>
</evidence>
<dbReference type="GO" id="GO:0005737">
    <property type="term" value="C:cytoplasm"/>
    <property type="evidence" value="ECO:0007669"/>
    <property type="project" value="TreeGrafter"/>
</dbReference>
<sequence length="612" mass="67363">MAEALETLQRVFGFPAFRGRQAEIVDRLLGGGDALVLMPTGGGKSLCYQLPALLRAGTGIVVSPLIALMQDQVDALLQLGVKAAFLNSSLDAATAMATERRLLAGELDLLYVAPERLLTDRFLGLLDRLAGEERVALFAIDEAHCVSQWGHDFRPEYIQLSILHERYPQVPRIALTATADALTREEIRRRLGLEEAAVFVASFDRPNIRYTVVDRDNPRSQLAAFLAGHRGEAGIVYCLSRKKVDETVAWLQTQGIAALPYHAGLDAETRRAHQQRFVREEGVVMVATIAFGMGIDKPDVRFVAHLDLPKSLEAYYQETGRAGRDFDPAEAWMTYGMNDVVIHRQRIDESAAPEEQKRIERQKLDAMLGYCETAGCRRTLLLRYFGEEHEPCGNCDTCLAPPELWDGTEAARKFMSAALRTGQRFGAGHLIDILRGKHTEKVAQFGHESLPTFGVGADLDEAGWRNIARQLLAAGLLHADAHHYGALKLTDAARPVLKGETTLMLRRQSVRVRGAKKRAAPMPLLPQGGDALFDALRQWRAASAREQGVPAYVIMHDRTLHELASLRPRTLDQLLAVAGIGAAKAERYGAALLALLRDGAHDDEIIAEAVAS</sequence>
<dbReference type="Pfam" id="PF00570">
    <property type="entry name" value="HRDC"/>
    <property type="match status" value="1"/>
</dbReference>
<dbReference type="Gene3D" id="1.10.10.10">
    <property type="entry name" value="Winged helix-like DNA-binding domain superfamily/Winged helix DNA-binding domain"/>
    <property type="match status" value="1"/>
</dbReference>
<comment type="cofactor">
    <cofactor evidence="1">
        <name>Mg(2+)</name>
        <dbReference type="ChEBI" id="CHEBI:18420"/>
    </cofactor>
</comment>
<dbReference type="PANTHER" id="PTHR13710:SF105">
    <property type="entry name" value="ATP-DEPENDENT DNA HELICASE Q1"/>
    <property type="match status" value="1"/>
</dbReference>
<dbReference type="InterPro" id="IPR036388">
    <property type="entry name" value="WH-like_DNA-bd_sf"/>
</dbReference>
<dbReference type="FunFam" id="1.10.10.10:FF:000175">
    <property type="entry name" value="ATP-dependent DNA helicase RecQ"/>
    <property type="match status" value="1"/>
</dbReference>
<dbReference type="GO" id="GO:0006310">
    <property type="term" value="P:DNA recombination"/>
    <property type="evidence" value="ECO:0007669"/>
    <property type="project" value="UniProtKB-UniRule"/>
</dbReference>
<evidence type="ECO:0000256" key="6">
    <source>
        <dbReference type="ARBA" id="ARBA00022763"/>
    </source>
</evidence>
<dbReference type="SUPFAM" id="SSF47819">
    <property type="entry name" value="HRDC-like"/>
    <property type="match status" value="1"/>
</dbReference>
<dbReference type="GO" id="GO:0009378">
    <property type="term" value="F:four-way junction helicase activity"/>
    <property type="evidence" value="ECO:0007669"/>
    <property type="project" value="TreeGrafter"/>
</dbReference>
<dbReference type="Pfam" id="PF09382">
    <property type="entry name" value="RQC"/>
    <property type="match status" value="1"/>
</dbReference>
<dbReference type="SUPFAM" id="SSF52540">
    <property type="entry name" value="P-loop containing nucleoside triphosphate hydrolases"/>
    <property type="match status" value="2"/>
</dbReference>
<organism evidence="20 21">
    <name type="scientific">Sulfurisoma sediminicola</name>
    <dbReference type="NCBI Taxonomy" id="1381557"/>
    <lineage>
        <taxon>Bacteria</taxon>
        <taxon>Pseudomonadati</taxon>
        <taxon>Pseudomonadota</taxon>
        <taxon>Betaproteobacteria</taxon>
        <taxon>Nitrosomonadales</taxon>
        <taxon>Sterolibacteriaceae</taxon>
        <taxon>Sulfurisoma</taxon>
    </lineage>
</organism>
<dbReference type="CDD" id="cd17920">
    <property type="entry name" value="DEXHc_RecQ"/>
    <property type="match status" value="1"/>
</dbReference>
<dbReference type="Proteomes" id="UP000268908">
    <property type="component" value="Unassembled WGS sequence"/>
</dbReference>
<keyword evidence="7" id="KW-0378">Hydrolase</keyword>
<dbReference type="GO" id="GO:0016787">
    <property type="term" value="F:hydrolase activity"/>
    <property type="evidence" value="ECO:0007669"/>
    <property type="project" value="UniProtKB-KW"/>
</dbReference>
<evidence type="ECO:0000259" key="18">
    <source>
        <dbReference type="PROSITE" id="PS51192"/>
    </source>
</evidence>
<proteinExistence type="inferred from homology"/>
<evidence type="ECO:0000256" key="10">
    <source>
        <dbReference type="ARBA" id="ARBA00022840"/>
    </source>
</evidence>
<feature type="domain" description="Helicase ATP-binding" evidence="18">
    <location>
        <begin position="25"/>
        <end position="197"/>
    </location>
</feature>
<dbReference type="InterPro" id="IPR001650">
    <property type="entry name" value="Helicase_C-like"/>
</dbReference>
<dbReference type="InterPro" id="IPR044876">
    <property type="entry name" value="HRDC_dom_sf"/>
</dbReference>
<comment type="catalytic activity">
    <reaction evidence="15">
        <text>Couples ATP hydrolysis with the unwinding of duplex DNA by translocating in the 3'-5' direction.</text>
        <dbReference type="EC" id="5.6.2.4"/>
    </reaction>
</comment>
<dbReference type="GO" id="GO:0003677">
    <property type="term" value="F:DNA binding"/>
    <property type="evidence" value="ECO:0007669"/>
    <property type="project" value="UniProtKB-KW"/>
</dbReference>
<evidence type="ECO:0000313" key="20">
    <source>
        <dbReference type="EMBL" id="RLJ62771.1"/>
    </source>
</evidence>
<keyword evidence="12" id="KW-0233">DNA recombination</keyword>
<dbReference type="CDD" id="cd18794">
    <property type="entry name" value="SF2_C_RecQ"/>
    <property type="match status" value="1"/>
</dbReference>
<keyword evidence="6" id="KW-0227">DNA damage</keyword>
<reference evidence="20 21" key="1">
    <citation type="submission" date="2018-10" db="EMBL/GenBank/DDBJ databases">
        <title>Genomic Encyclopedia of Type Strains, Phase IV (KMG-IV): sequencing the most valuable type-strain genomes for metagenomic binning, comparative biology and taxonomic classification.</title>
        <authorList>
            <person name="Goeker M."/>
        </authorList>
    </citation>
    <scope>NUCLEOTIDE SEQUENCE [LARGE SCALE GENOMIC DNA]</scope>
    <source>
        <strain evidence="20 21">DSM 26916</strain>
    </source>
</reference>
<dbReference type="PROSITE" id="PS50967">
    <property type="entry name" value="HRDC"/>
    <property type="match status" value="1"/>
</dbReference>
<evidence type="ECO:0000313" key="21">
    <source>
        <dbReference type="Proteomes" id="UP000268908"/>
    </source>
</evidence>
<dbReference type="PROSITE" id="PS51194">
    <property type="entry name" value="HELICASE_CTER"/>
    <property type="match status" value="1"/>
</dbReference>
<dbReference type="InterPro" id="IPR032284">
    <property type="entry name" value="RecQ_Zn-bd"/>
</dbReference>
<keyword evidence="5" id="KW-0547">Nucleotide-binding</keyword>
<dbReference type="GO" id="GO:0006281">
    <property type="term" value="P:DNA repair"/>
    <property type="evidence" value="ECO:0007669"/>
    <property type="project" value="UniProtKB-KW"/>
</dbReference>
<dbReference type="EMBL" id="RCCI01000007">
    <property type="protein sequence ID" value="RLJ62771.1"/>
    <property type="molecule type" value="Genomic_DNA"/>
</dbReference>
<evidence type="ECO:0000256" key="8">
    <source>
        <dbReference type="ARBA" id="ARBA00022806"/>
    </source>
</evidence>
<dbReference type="GO" id="GO:0005524">
    <property type="term" value="F:ATP binding"/>
    <property type="evidence" value="ECO:0007669"/>
    <property type="project" value="UniProtKB-KW"/>
</dbReference>
<protein>
    <recommendedName>
        <fullName evidence="16">DNA helicase RecQ</fullName>
        <ecNumber evidence="16">5.6.2.4</ecNumber>
    </recommendedName>
</protein>
<dbReference type="SMART" id="SM00490">
    <property type="entry name" value="HELICc"/>
    <property type="match status" value="1"/>
</dbReference>
<dbReference type="GO" id="GO:0030894">
    <property type="term" value="C:replisome"/>
    <property type="evidence" value="ECO:0007669"/>
    <property type="project" value="TreeGrafter"/>
</dbReference>
<keyword evidence="13" id="KW-0234">DNA repair</keyword>
<name>A0A497X951_9PROT</name>
<dbReference type="NCBIfam" id="TIGR00614">
    <property type="entry name" value="recQ_fam"/>
    <property type="match status" value="1"/>
</dbReference>
<keyword evidence="11" id="KW-0238">DNA-binding</keyword>
<evidence type="ECO:0000259" key="19">
    <source>
        <dbReference type="PROSITE" id="PS51194"/>
    </source>
</evidence>
<dbReference type="PANTHER" id="PTHR13710">
    <property type="entry name" value="DNA HELICASE RECQ FAMILY MEMBER"/>
    <property type="match status" value="1"/>
</dbReference>
<evidence type="ECO:0000256" key="5">
    <source>
        <dbReference type="ARBA" id="ARBA00022741"/>
    </source>
</evidence>
<evidence type="ECO:0000256" key="4">
    <source>
        <dbReference type="ARBA" id="ARBA00022723"/>
    </source>
</evidence>
<dbReference type="InterPro" id="IPR010997">
    <property type="entry name" value="HRDC-like_sf"/>
</dbReference>
<dbReference type="InterPro" id="IPR006293">
    <property type="entry name" value="DNA_helicase_ATP-dep_RecQ_bac"/>
</dbReference>
<dbReference type="GO" id="GO:0009432">
    <property type="term" value="P:SOS response"/>
    <property type="evidence" value="ECO:0007669"/>
    <property type="project" value="UniProtKB-UniRule"/>
</dbReference>
<dbReference type="InterPro" id="IPR011545">
    <property type="entry name" value="DEAD/DEAH_box_helicase_dom"/>
</dbReference>
<dbReference type="GO" id="GO:0046872">
    <property type="term" value="F:metal ion binding"/>
    <property type="evidence" value="ECO:0007669"/>
    <property type="project" value="UniProtKB-KW"/>
</dbReference>
<accession>A0A497X951</accession>
<dbReference type="SMART" id="SM00487">
    <property type="entry name" value="DEXDc"/>
    <property type="match status" value="1"/>
</dbReference>
<dbReference type="AlphaFoldDB" id="A0A497X951"/>
<dbReference type="NCBIfam" id="TIGR01389">
    <property type="entry name" value="recQ"/>
    <property type="match status" value="1"/>
</dbReference>
<evidence type="ECO:0000259" key="17">
    <source>
        <dbReference type="PROSITE" id="PS50967"/>
    </source>
</evidence>
<dbReference type="InterPro" id="IPR004589">
    <property type="entry name" value="DNA_helicase_ATP-dep_RecQ"/>
</dbReference>
<keyword evidence="14" id="KW-0413">Isomerase</keyword>
<gene>
    <name evidence="20" type="ORF">DFR35_2588</name>
</gene>
<keyword evidence="9" id="KW-0862">Zinc</keyword>
<dbReference type="Pfam" id="PF00270">
    <property type="entry name" value="DEAD"/>
    <property type="match status" value="1"/>
</dbReference>
<evidence type="ECO:0000256" key="12">
    <source>
        <dbReference type="ARBA" id="ARBA00023172"/>
    </source>
</evidence>
<dbReference type="Pfam" id="PF00271">
    <property type="entry name" value="Helicase_C"/>
    <property type="match status" value="1"/>
</dbReference>
<evidence type="ECO:0000256" key="15">
    <source>
        <dbReference type="ARBA" id="ARBA00034617"/>
    </source>
</evidence>
<dbReference type="Gene3D" id="3.40.50.300">
    <property type="entry name" value="P-loop containing nucleotide triphosphate hydrolases"/>
    <property type="match status" value="2"/>
</dbReference>
<evidence type="ECO:0000256" key="7">
    <source>
        <dbReference type="ARBA" id="ARBA00022801"/>
    </source>
</evidence>
<evidence type="ECO:0000256" key="1">
    <source>
        <dbReference type="ARBA" id="ARBA00001946"/>
    </source>
</evidence>
<dbReference type="InterPro" id="IPR018982">
    <property type="entry name" value="RQC_domain"/>
</dbReference>
<keyword evidence="4" id="KW-0479">Metal-binding</keyword>
<evidence type="ECO:0000256" key="14">
    <source>
        <dbReference type="ARBA" id="ARBA00023235"/>
    </source>
</evidence>
<dbReference type="GO" id="GO:0043590">
    <property type="term" value="C:bacterial nucleoid"/>
    <property type="evidence" value="ECO:0007669"/>
    <property type="project" value="TreeGrafter"/>
</dbReference>
<dbReference type="GO" id="GO:0006260">
    <property type="term" value="P:DNA replication"/>
    <property type="evidence" value="ECO:0007669"/>
    <property type="project" value="InterPro"/>
</dbReference>
<evidence type="ECO:0000256" key="2">
    <source>
        <dbReference type="ARBA" id="ARBA00001947"/>
    </source>
</evidence>
<dbReference type="PROSITE" id="PS51192">
    <property type="entry name" value="HELICASE_ATP_BIND_1"/>
    <property type="match status" value="1"/>
</dbReference>
<dbReference type="InterPro" id="IPR002121">
    <property type="entry name" value="HRDC_dom"/>
</dbReference>
<dbReference type="Gene3D" id="1.10.150.80">
    <property type="entry name" value="HRDC domain"/>
    <property type="match status" value="1"/>
</dbReference>
<dbReference type="OrthoDB" id="9760034at2"/>
<evidence type="ECO:0000256" key="9">
    <source>
        <dbReference type="ARBA" id="ARBA00022833"/>
    </source>
</evidence>
<keyword evidence="21" id="KW-1185">Reference proteome</keyword>
<dbReference type="Pfam" id="PF16124">
    <property type="entry name" value="RecQ_Zn_bind"/>
    <property type="match status" value="1"/>
</dbReference>
<dbReference type="RefSeq" id="WP_121243077.1">
    <property type="nucleotide sequence ID" value="NZ_BHVV01000008.1"/>
</dbReference>
<evidence type="ECO:0000256" key="3">
    <source>
        <dbReference type="ARBA" id="ARBA00005446"/>
    </source>
</evidence>
<keyword evidence="8 20" id="KW-0347">Helicase</keyword>
<evidence type="ECO:0000256" key="16">
    <source>
        <dbReference type="NCBIfam" id="TIGR01389"/>
    </source>
</evidence>
<dbReference type="InterPro" id="IPR027417">
    <property type="entry name" value="P-loop_NTPase"/>
</dbReference>
<comment type="caution">
    <text evidence="20">The sequence shown here is derived from an EMBL/GenBank/DDBJ whole genome shotgun (WGS) entry which is preliminary data.</text>
</comment>
<feature type="domain" description="Helicase C-terminal" evidence="19">
    <location>
        <begin position="218"/>
        <end position="367"/>
    </location>
</feature>
<dbReference type="SMART" id="SM00956">
    <property type="entry name" value="RQC"/>
    <property type="match status" value="1"/>
</dbReference>
<feature type="domain" description="HRDC" evidence="17">
    <location>
        <begin position="526"/>
        <end position="606"/>
    </location>
</feature>
<dbReference type="GO" id="GO:0043138">
    <property type="term" value="F:3'-5' DNA helicase activity"/>
    <property type="evidence" value="ECO:0007669"/>
    <property type="project" value="UniProtKB-EC"/>
</dbReference>
<dbReference type="InterPro" id="IPR014001">
    <property type="entry name" value="Helicase_ATP-bd"/>
</dbReference>